<feature type="compositionally biased region" description="Basic and acidic residues" evidence="1">
    <location>
        <begin position="1"/>
        <end position="21"/>
    </location>
</feature>
<feature type="region of interest" description="Disordered" evidence="1">
    <location>
        <begin position="158"/>
        <end position="179"/>
    </location>
</feature>
<gene>
    <name evidence="2" type="ORF">PODCO_506334</name>
</gene>
<keyword evidence="3" id="KW-1185">Reference proteome</keyword>
<organism evidence="2 3">
    <name type="scientific">Podospora comata</name>
    <dbReference type="NCBI Taxonomy" id="48703"/>
    <lineage>
        <taxon>Eukaryota</taxon>
        <taxon>Fungi</taxon>
        <taxon>Dikarya</taxon>
        <taxon>Ascomycota</taxon>
        <taxon>Pezizomycotina</taxon>
        <taxon>Sordariomycetes</taxon>
        <taxon>Sordariomycetidae</taxon>
        <taxon>Sordariales</taxon>
        <taxon>Podosporaceae</taxon>
        <taxon>Podospora</taxon>
    </lineage>
</organism>
<dbReference type="InterPro" id="IPR012337">
    <property type="entry name" value="RNaseH-like_sf"/>
</dbReference>
<dbReference type="SUPFAM" id="SSF53098">
    <property type="entry name" value="Ribonuclease H-like"/>
    <property type="match status" value="1"/>
</dbReference>
<evidence type="ECO:0008006" key="4">
    <source>
        <dbReference type="Google" id="ProtNLM"/>
    </source>
</evidence>
<dbReference type="Proteomes" id="UP000280685">
    <property type="component" value="Chromosome 5"/>
</dbReference>
<evidence type="ECO:0000313" key="3">
    <source>
        <dbReference type="Proteomes" id="UP000280685"/>
    </source>
</evidence>
<feature type="region of interest" description="Disordered" evidence="1">
    <location>
        <begin position="1"/>
        <end position="22"/>
    </location>
</feature>
<sequence length="179" mass="19948">MQEKVAEDPAHIRIPKHRQENDPMSMTLTTSLTLRVMKVEREFRWTASVYGIKRINVRYMWTPGHCGVAMNELVDNLCTQARLSNKPLYVVNKASRTFPANVRSYFGNVQPRLLAANAALANRPVKSTARNATQVLAKHLRGARKRAKRLLHTQIHSKEGGIGGSTTGSDIGPEIGGYN</sequence>
<accession>A0ABY6SEC6</accession>
<evidence type="ECO:0000256" key="1">
    <source>
        <dbReference type="SAM" id="MobiDB-lite"/>
    </source>
</evidence>
<protein>
    <recommendedName>
        <fullName evidence="4">RNase H type-1 domain-containing protein</fullName>
    </recommendedName>
</protein>
<evidence type="ECO:0000313" key="2">
    <source>
        <dbReference type="EMBL" id="VBB81697.1"/>
    </source>
</evidence>
<name>A0ABY6SEC6_PODCO</name>
<dbReference type="EMBL" id="LR026968">
    <property type="protein sequence ID" value="VBB81697.1"/>
    <property type="molecule type" value="Genomic_DNA"/>
</dbReference>
<reference evidence="2" key="1">
    <citation type="submission" date="2018-02" db="EMBL/GenBank/DDBJ databases">
        <authorList>
            <person name="Silar P."/>
        </authorList>
    </citation>
    <scope>NUCLEOTIDE SEQUENCE [LARGE SCALE GENOMIC DNA]</scope>
    <source>
        <strain evidence="2">T</strain>
    </source>
</reference>
<proteinExistence type="predicted"/>